<organism evidence="1">
    <name type="scientific">Rhizophora mucronata</name>
    <name type="common">Asiatic mangrove</name>
    <dbReference type="NCBI Taxonomy" id="61149"/>
    <lineage>
        <taxon>Eukaryota</taxon>
        <taxon>Viridiplantae</taxon>
        <taxon>Streptophyta</taxon>
        <taxon>Embryophyta</taxon>
        <taxon>Tracheophyta</taxon>
        <taxon>Spermatophyta</taxon>
        <taxon>Magnoliopsida</taxon>
        <taxon>eudicotyledons</taxon>
        <taxon>Gunneridae</taxon>
        <taxon>Pentapetalae</taxon>
        <taxon>rosids</taxon>
        <taxon>fabids</taxon>
        <taxon>Malpighiales</taxon>
        <taxon>Rhizophoraceae</taxon>
        <taxon>Rhizophora</taxon>
    </lineage>
</organism>
<reference evidence="1" key="1">
    <citation type="submission" date="2018-02" db="EMBL/GenBank/DDBJ databases">
        <title>Rhizophora mucronata_Transcriptome.</title>
        <authorList>
            <person name="Meera S.P."/>
            <person name="Sreeshan A."/>
            <person name="Augustine A."/>
        </authorList>
    </citation>
    <scope>NUCLEOTIDE SEQUENCE</scope>
    <source>
        <tissue evidence="1">Leaf</tissue>
    </source>
</reference>
<sequence length="26" mass="3117">MFLIVLNMCMEEEYLMPTSFGFLLFP</sequence>
<protein>
    <submittedName>
        <fullName evidence="1">Uncharacterized protein</fullName>
    </submittedName>
</protein>
<evidence type="ECO:0000313" key="1">
    <source>
        <dbReference type="EMBL" id="MBX36854.1"/>
    </source>
</evidence>
<dbReference type="EMBL" id="GGEC01056370">
    <property type="protein sequence ID" value="MBX36854.1"/>
    <property type="molecule type" value="Transcribed_RNA"/>
</dbReference>
<dbReference type="AlphaFoldDB" id="A0A2P2N301"/>
<name>A0A2P2N301_RHIMU</name>
<proteinExistence type="predicted"/>
<accession>A0A2P2N301</accession>